<accession>A0A855SBS1</accession>
<feature type="domain" description="Glycosyl transferase family 1" evidence="1">
    <location>
        <begin position="252"/>
        <end position="386"/>
    </location>
</feature>
<dbReference type="Proteomes" id="UP000241440">
    <property type="component" value="Unassembled WGS sequence"/>
</dbReference>
<dbReference type="GeneID" id="61229464"/>
<proteinExistence type="predicted"/>
<protein>
    <submittedName>
        <fullName evidence="2">Glycosyl transferase</fullName>
    </submittedName>
</protein>
<dbReference type="Pfam" id="PF00534">
    <property type="entry name" value="Glycos_transf_1"/>
    <property type="match status" value="1"/>
</dbReference>
<dbReference type="RefSeq" id="WP_045131964.1">
    <property type="nucleotide sequence ID" value="NZ_JZSV01000002.1"/>
</dbReference>
<keyword evidence="2" id="KW-0808">Transferase</keyword>
<dbReference type="SUPFAM" id="SSF53756">
    <property type="entry name" value="UDP-Glycosyltransferase/glycogen phosphorylase"/>
    <property type="match status" value="1"/>
</dbReference>
<evidence type="ECO:0000313" key="3">
    <source>
        <dbReference type="Proteomes" id="UP000241440"/>
    </source>
</evidence>
<dbReference type="Gene3D" id="3.40.50.2000">
    <property type="entry name" value="Glycogen Phosphorylase B"/>
    <property type="match status" value="2"/>
</dbReference>
<dbReference type="EMBL" id="PYOY01000006">
    <property type="protein sequence ID" value="PSX06966.1"/>
    <property type="molecule type" value="Genomic_DNA"/>
</dbReference>
<dbReference type="PANTHER" id="PTHR45947:SF3">
    <property type="entry name" value="SULFOQUINOVOSYL TRANSFERASE SQD2"/>
    <property type="match status" value="1"/>
</dbReference>
<dbReference type="CDD" id="cd03825">
    <property type="entry name" value="GT4_WcaC-like"/>
    <property type="match status" value="1"/>
</dbReference>
<name>A0A855SBS1_PHOAN</name>
<dbReference type="GO" id="GO:0016757">
    <property type="term" value="F:glycosyltransferase activity"/>
    <property type="evidence" value="ECO:0007669"/>
    <property type="project" value="InterPro"/>
</dbReference>
<dbReference type="PANTHER" id="PTHR45947">
    <property type="entry name" value="SULFOQUINOVOSYL TRANSFERASE SQD2"/>
    <property type="match status" value="1"/>
</dbReference>
<organism evidence="2 3">
    <name type="scientific">Photobacterium angustum</name>
    <dbReference type="NCBI Taxonomy" id="661"/>
    <lineage>
        <taxon>Bacteria</taxon>
        <taxon>Pseudomonadati</taxon>
        <taxon>Pseudomonadota</taxon>
        <taxon>Gammaproteobacteria</taxon>
        <taxon>Vibrionales</taxon>
        <taxon>Vibrionaceae</taxon>
        <taxon>Photobacterium</taxon>
    </lineage>
</organism>
<reference evidence="2 3" key="1">
    <citation type="submission" date="2018-01" db="EMBL/GenBank/DDBJ databases">
        <title>Whole genome sequencing of Histamine producing bacteria.</title>
        <authorList>
            <person name="Butler K."/>
        </authorList>
    </citation>
    <scope>NUCLEOTIDE SEQUENCE [LARGE SCALE GENOMIC DNA]</scope>
    <source>
        <strain evidence="2 3">A2-1</strain>
    </source>
</reference>
<comment type="caution">
    <text evidence="2">The sequence shown here is derived from an EMBL/GenBank/DDBJ whole genome shotgun (WGS) entry which is preliminary data.</text>
</comment>
<dbReference type="InterPro" id="IPR050194">
    <property type="entry name" value="Glycosyltransferase_grp1"/>
</dbReference>
<evidence type="ECO:0000259" key="1">
    <source>
        <dbReference type="Pfam" id="PF00534"/>
    </source>
</evidence>
<sequence>MRVNIISNSDTAGGAARAAYRLHLALNKINIENQMVVKHKFSDDYAVISPSKIKLACSKGIDLVSKKLQKIQKTKNPILHSANFFGSDVFKIIQKSDADIINIHWINGETLSIKQISKINKPVVMTLHDMWAFCGGEHYCSDDVNSRFRLGYSANNKVDLLSGIDLNRFIWNEKMKYWKAKNFTIVTPSQWLSQCAKESMLFKGCNIVTIPNALDIDVFKPIDKKIARELLNLPLEGKLVGFGALGGSKDLRKGFDLLEEALKKLSFKEDYRCVVFGQSTPKKVPNLGLPINYIGHLNDDITLALFYNAIDVMVVPSRQENLPQTATESQACGTPVVAFNTTGFPDVIEHKVTGYLANVFDSNDLASGIKWCIDNYSHDLHSKCRDRAVSLWSQNVISKKYTQLYYSIINSRDI</sequence>
<dbReference type="InterPro" id="IPR001296">
    <property type="entry name" value="Glyco_trans_1"/>
</dbReference>
<dbReference type="AlphaFoldDB" id="A0A855SBS1"/>
<evidence type="ECO:0000313" key="2">
    <source>
        <dbReference type="EMBL" id="PSX06966.1"/>
    </source>
</evidence>
<gene>
    <name evidence="2" type="ORF">C0W41_13170</name>
</gene>